<reference evidence="4" key="1">
    <citation type="journal article" date="2017" name="Genome Biol.">
        <title>Comparative genomics reveals high biological diversity and specific adaptations in the industrially and medically important fungal genus Aspergillus.</title>
        <authorList>
            <person name="de Vries R.P."/>
            <person name="Riley R."/>
            <person name="Wiebenga A."/>
            <person name="Aguilar-Osorio G."/>
            <person name="Amillis S."/>
            <person name="Uchima C.A."/>
            <person name="Anderluh G."/>
            <person name="Asadollahi M."/>
            <person name="Askin M."/>
            <person name="Barry K."/>
            <person name="Battaglia E."/>
            <person name="Bayram O."/>
            <person name="Benocci T."/>
            <person name="Braus-Stromeyer S.A."/>
            <person name="Caldana C."/>
            <person name="Canovas D."/>
            <person name="Cerqueira G.C."/>
            <person name="Chen F."/>
            <person name="Chen W."/>
            <person name="Choi C."/>
            <person name="Clum A."/>
            <person name="Dos Santos R.A."/>
            <person name="Damasio A.R."/>
            <person name="Diallinas G."/>
            <person name="Emri T."/>
            <person name="Fekete E."/>
            <person name="Flipphi M."/>
            <person name="Freyberg S."/>
            <person name="Gallo A."/>
            <person name="Gournas C."/>
            <person name="Habgood R."/>
            <person name="Hainaut M."/>
            <person name="Harispe M.L."/>
            <person name="Henrissat B."/>
            <person name="Hilden K.S."/>
            <person name="Hope R."/>
            <person name="Hossain A."/>
            <person name="Karabika E."/>
            <person name="Karaffa L."/>
            <person name="Karanyi Z."/>
            <person name="Krasevec N."/>
            <person name="Kuo A."/>
            <person name="Kusch H."/>
            <person name="LaButti K."/>
            <person name="Lagendijk E.L."/>
            <person name="Lapidus A."/>
            <person name="Levasseur A."/>
            <person name="Lindquist E."/>
            <person name="Lipzen A."/>
            <person name="Logrieco A.F."/>
            <person name="MacCabe A."/>
            <person name="Maekelae M.R."/>
            <person name="Malavazi I."/>
            <person name="Melin P."/>
            <person name="Meyer V."/>
            <person name="Mielnichuk N."/>
            <person name="Miskei M."/>
            <person name="Molnar A.P."/>
            <person name="Mule G."/>
            <person name="Ngan C.Y."/>
            <person name="Orejas M."/>
            <person name="Orosz E."/>
            <person name="Ouedraogo J.P."/>
            <person name="Overkamp K.M."/>
            <person name="Park H.-S."/>
            <person name="Perrone G."/>
            <person name="Piumi F."/>
            <person name="Punt P.J."/>
            <person name="Ram A.F."/>
            <person name="Ramon A."/>
            <person name="Rauscher S."/>
            <person name="Record E."/>
            <person name="Riano-Pachon D.M."/>
            <person name="Robert V."/>
            <person name="Roehrig J."/>
            <person name="Ruller R."/>
            <person name="Salamov A."/>
            <person name="Salih N.S."/>
            <person name="Samson R.A."/>
            <person name="Sandor E."/>
            <person name="Sanguinetti M."/>
            <person name="Schuetze T."/>
            <person name="Sepcic K."/>
            <person name="Shelest E."/>
            <person name="Sherlock G."/>
            <person name="Sophianopoulou V."/>
            <person name="Squina F.M."/>
            <person name="Sun H."/>
            <person name="Susca A."/>
            <person name="Todd R.B."/>
            <person name="Tsang A."/>
            <person name="Unkles S.E."/>
            <person name="van de Wiele N."/>
            <person name="van Rossen-Uffink D."/>
            <person name="Oliveira J.V."/>
            <person name="Vesth T.C."/>
            <person name="Visser J."/>
            <person name="Yu J.-H."/>
            <person name="Zhou M."/>
            <person name="Andersen M.R."/>
            <person name="Archer D.B."/>
            <person name="Baker S.E."/>
            <person name="Benoit I."/>
            <person name="Brakhage A.A."/>
            <person name="Braus G.H."/>
            <person name="Fischer R."/>
            <person name="Frisvad J.C."/>
            <person name="Goldman G.H."/>
            <person name="Houbraken J."/>
            <person name="Oakley B."/>
            <person name="Pocsi I."/>
            <person name="Scazzocchio C."/>
            <person name="Seiboth B."/>
            <person name="vanKuyk P.A."/>
            <person name="Wortman J."/>
            <person name="Dyer P.S."/>
            <person name="Grigoriev I.V."/>
        </authorList>
    </citation>
    <scope>NUCLEOTIDE SEQUENCE [LARGE SCALE GENOMIC DNA]</scope>
    <source>
        <strain evidence="4">ATCC 16872 / CBS 172.66 / WB 5094</strain>
    </source>
</reference>
<name>A0A1L9WI15_ASPA1</name>
<dbReference type="VEuPathDB" id="FungiDB:ASPACDRAFT_35616"/>
<dbReference type="EMBL" id="KV878988">
    <property type="protein sequence ID" value="OJJ95755.1"/>
    <property type="molecule type" value="Genomic_DNA"/>
</dbReference>
<dbReference type="RefSeq" id="XP_020052095.1">
    <property type="nucleotide sequence ID" value="XM_020200139.1"/>
</dbReference>
<dbReference type="GO" id="GO:0016788">
    <property type="term" value="F:hydrolase activity, acting on ester bonds"/>
    <property type="evidence" value="ECO:0007669"/>
    <property type="project" value="TreeGrafter"/>
</dbReference>
<organism evidence="3 4">
    <name type="scientific">Aspergillus aculeatus (strain ATCC 16872 / CBS 172.66 / WB 5094)</name>
    <dbReference type="NCBI Taxonomy" id="690307"/>
    <lineage>
        <taxon>Eukaryota</taxon>
        <taxon>Fungi</taxon>
        <taxon>Dikarya</taxon>
        <taxon>Ascomycota</taxon>
        <taxon>Pezizomycotina</taxon>
        <taxon>Eurotiomycetes</taxon>
        <taxon>Eurotiomycetidae</taxon>
        <taxon>Eurotiales</taxon>
        <taxon>Aspergillaceae</taxon>
        <taxon>Aspergillus</taxon>
        <taxon>Aspergillus subgen. Circumdati</taxon>
    </lineage>
</organism>
<dbReference type="InterPro" id="IPR000801">
    <property type="entry name" value="Esterase-like"/>
</dbReference>
<dbReference type="InterPro" id="IPR052558">
    <property type="entry name" value="Siderophore_Hydrolase_D"/>
</dbReference>
<evidence type="ECO:0000256" key="1">
    <source>
        <dbReference type="ARBA" id="ARBA00005622"/>
    </source>
</evidence>
<keyword evidence="2" id="KW-0378">Hydrolase</keyword>
<evidence type="ECO:0000313" key="3">
    <source>
        <dbReference type="EMBL" id="OJJ95755.1"/>
    </source>
</evidence>
<comment type="similarity">
    <text evidence="1">Belongs to the esterase D family.</text>
</comment>
<dbReference type="Proteomes" id="UP000184546">
    <property type="component" value="Unassembled WGS sequence"/>
</dbReference>
<sequence>MTQWTFTQFDNGGFPNVAAWTVSNAQGSSYQIQLAWPLSWNTLQVLAKVNLVYLVDGNAVFGTALDAVRRRRPVSPDEPGTIVVAIGYPLTDRVYDPRRTVDLTPPCESYVPPNGPDGEAHPEPHGGADQFLSFIKRTVEPFILSSVFPFVTPVKTALFGHSYGGLFALHVLFTRPESFDTFLVASPSIWWNDRFILTEEGRLYDSPALRPLPRVRLSYGSQEQFPARRRGESQDVYERRKKGAAQRRMTDNCEELYQRLTCNGRVMCEKRAYIDEDHGSVIAPALSGGILFFLDSVEESPQRPMRP</sequence>
<dbReference type="InterPro" id="IPR029058">
    <property type="entry name" value="AB_hydrolase_fold"/>
</dbReference>
<proteinExistence type="inferred from homology"/>
<accession>A0A1L9WI15</accession>
<dbReference type="PANTHER" id="PTHR40841:SF2">
    <property type="entry name" value="SIDEROPHORE-DEGRADING ESTERASE (EUROFUNG)"/>
    <property type="match status" value="1"/>
</dbReference>
<dbReference type="SUPFAM" id="SSF53474">
    <property type="entry name" value="alpha/beta-Hydrolases"/>
    <property type="match status" value="1"/>
</dbReference>
<dbReference type="Pfam" id="PF00756">
    <property type="entry name" value="Esterase"/>
    <property type="match status" value="1"/>
</dbReference>
<keyword evidence="4" id="KW-1185">Reference proteome</keyword>
<dbReference type="Gene3D" id="3.40.50.1820">
    <property type="entry name" value="alpha/beta hydrolase"/>
    <property type="match status" value="1"/>
</dbReference>
<dbReference type="OrthoDB" id="446683at2759"/>
<dbReference type="AlphaFoldDB" id="A0A1L9WI15"/>
<dbReference type="GeneID" id="30973953"/>
<dbReference type="OMA" id="RRMTDNC"/>
<evidence type="ECO:0000256" key="2">
    <source>
        <dbReference type="ARBA" id="ARBA00022801"/>
    </source>
</evidence>
<evidence type="ECO:0000313" key="4">
    <source>
        <dbReference type="Proteomes" id="UP000184546"/>
    </source>
</evidence>
<protein>
    <submittedName>
        <fullName evidence="3">Uncharacterized protein</fullName>
    </submittedName>
</protein>
<gene>
    <name evidence="3" type="ORF">ASPACDRAFT_35616</name>
</gene>
<dbReference type="PANTHER" id="PTHR40841">
    <property type="entry name" value="SIDEROPHORE TRIACETYLFUSARININE C ESTERASE"/>
    <property type="match status" value="1"/>
</dbReference>